<keyword evidence="2" id="KW-1133">Transmembrane helix</keyword>
<dbReference type="PRINTS" id="PR01217">
    <property type="entry name" value="PRICHEXTENSN"/>
</dbReference>
<evidence type="ECO:0000256" key="1">
    <source>
        <dbReference type="SAM" id="MobiDB-lite"/>
    </source>
</evidence>
<feature type="region of interest" description="Disordered" evidence="1">
    <location>
        <begin position="20"/>
        <end position="44"/>
    </location>
</feature>
<sequence>MNIFMIFVVILCGGVYATPPSPPPPSPPPLPPPSPPSPPPPSPPLDCVSLNGRTEVADLPDHNNCNSLEIVDHTCSDYYHYNSNAWQLCEYISGTKCTHSASFTDCHPNPPPPPSPPPPSPPPPSPPPPPPPPLRSPPPPPPPSLPSPPPIPPPMPFPPPNMPPNPSNPPNQPPPPPPGFPPEICETMCINQDFQSENNTLVSLSCCKIPEIQGASYVGLVGLGTSYQRTPYDYTVIVYAVLIPSKPISDTHYLTITIGDAFNEGEYISAYGLTFMTNSNLEQFYEDLIPNNAYYIGDGQNDTITISSNFILQNSKPGDTVDLDITSYLTHMQSLGYNIYTAVRLSGDGQFGSCTDDICLTQGYSFRTIEHHTTTNGISTGAIVGIVIAGVCLLLLLIFSAMSIYKYLQQPAQIQPSDNRSVFNIPPNRRV</sequence>
<feature type="transmembrane region" description="Helical" evidence="2">
    <location>
        <begin position="382"/>
        <end position="405"/>
    </location>
</feature>
<name>A0A6C0LT93_9ZZZZ</name>
<feature type="region of interest" description="Disordered" evidence="1">
    <location>
        <begin position="107"/>
        <end position="180"/>
    </location>
</feature>
<dbReference type="EMBL" id="MN740563">
    <property type="protein sequence ID" value="QHU33817.1"/>
    <property type="molecule type" value="Genomic_DNA"/>
</dbReference>
<evidence type="ECO:0000313" key="3">
    <source>
        <dbReference type="EMBL" id="QHU33817.1"/>
    </source>
</evidence>
<proteinExistence type="predicted"/>
<evidence type="ECO:0000256" key="2">
    <source>
        <dbReference type="SAM" id="Phobius"/>
    </source>
</evidence>
<reference evidence="3" key="1">
    <citation type="journal article" date="2020" name="Nature">
        <title>Giant virus diversity and host interactions through global metagenomics.</title>
        <authorList>
            <person name="Schulz F."/>
            <person name="Roux S."/>
            <person name="Paez-Espino D."/>
            <person name="Jungbluth S."/>
            <person name="Walsh D.A."/>
            <person name="Denef V.J."/>
            <person name="McMahon K.D."/>
            <person name="Konstantinidis K.T."/>
            <person name="Eloe-Fadrosh E.A."/>
            <person name="Kyrpides N.C."/>
            <person name="Woyke T."/>
        </authorList>
    </citation>
    <scope>NUCLEOTIDE SEQUENCE</scope>
    <source>
        <strain evidence="3">GVMAG-S-1016704-121</strain>
    </source>
</reference>
<protein>
    <submittedName>
        <fullName evidence="3">Uncharacterized protein</fullName>
    </submittedName>
</protein>
<feature type="compositionally biased region" description="Pro residues" evidence="1">
    <location>
        <begin position="108"/>
        <end position="180"/>
    </location>
</feature>
<keyword evidence="2" id="KW-0472">Membrane</keyword>
<organism evidence="3">
    <name type="scientific">viral metagenome</name>
    <dbReference type="NCBI Taxonomy" id="1070528"/>
    <lineage>
        <taxon>unclassified sequences</taxon>
        <taxon>metagenomes</taxon>
        <taxon>organismal metagenomes</taxon>
    </lineage>
</organism>
<dbReference type="AlphaFoldDB" id="A0A6C0LT93"/>
<accession>A0A6C0LT93</accession>
<keyword evidence="2" id="KW-0812">Transmembrane</keyword>